<name>A0A2K2U4P1_9ACTN</name>
<dbReference type="Proteomes" id="UP000236488">
    <property type="component" value="Unassembled WGS sequence"/>
</dbReference>
<dbReference type="SUPFAM" id="SSF52058">
    <property type="entry name" value="L domain-like"/>
    <property type="match status" value="1"/>
</dbReference>
<dbReference type="PANTHER" id="PTHR45661">
    <property type="entry name" value="SURFACE ANTIGEN"/>
    <property type="match status" value="1"/>
</dbReference>
<dbReference type="Pfam" id="PF13306">
    <property type="entry name" value="LRR_5"/>
    <property type="match status" value="1"/>
</dbReference>
<dbReference type="AlphaFoldDB" id="A0A2K2U4P1"/>
<keyword evidence="3" id="KW-1185">Reference proteome</keyword>
<comment type="caution">
    <text evidence="2">The sequence shown here is derived from an EMBL/GenBank/DDBJ whole genome shotgun (WGS) entry which is preliminary data.</text>
</comment>
<dbReference type="Gene3D" id="3.80.10.10">
    <property type="entry name" value="Ribonuclease Inhibitor"/>
    <property type="match status" value="1"/>
</dbReference>
<sequence length="300" mass="32842">MVSPTLVGSRQNASSSSNSMCIASFASLPQSDLREEGFTSRQRAISAIMGSFGVRSPYSYLQRETADIPSMREITFAETLGCIDDATFQGATSLSRIVAPGVTEINRYAFQRCTSLVDVQFGALKTIGRRAFASCTELERIELPGTLKVIGEEAFSGCQALREVVIPESVEEIEPRAFRGCTSLDAASIPESIVQRFPESFTQEVAARAGVVLKTERTRLSAAFQEAHEADRAELMADGKRLCAEEDELRKQLAGLGMFARAEKERIQARLDELEGQLAEVRDLIDALDNPTDEELLGML</sequence>
<reference evidence="2 3" key="1">
    <citation type="journal article" date="2018" name="Int. J. Syst. Evol. Microbiol.">
        <title>Rubneribacter badeniensis gen. nov., sp. nov. and Enteroscipio rubneri gen. nov., sp. nov., new members of the Eggerthellaceae isolated from human faeces.</title>
        <authorList>
            <person name="Danylec N."/>
            <person name="Gobl A."/>
            <person name="Stoll D.A."/>
            <person name="Hetzer B."/>
            <person name="Kulling S.E."/>
            <person name="Huch M."/>
        </authorList>
    </citation>
    <scope>NUCLEOTIDE SEQUENCE [LARGE SCALE GENOMIC DNA]</scope>
    <source>
        <strain evidence="2 3">ResAG-85</strain>
    </source>
</reference>
<dbReference type="EMBL" id="PPEL01000036">
    <property type="protein sequence ID" value="PNV65313.1"/>
    <property type="molecule type" value="Genomic_DNA"/>
</dbReference>
<gene>
    <name evidence="2" type="ORF">C2L80_07185</name>
</gene>
<accession>A0A2K2U4P1</accession>
<evidence type="ECO:0008006" key="4">
    <source>
        <dbReference type="Google" id="ProtNLM"/>
    </source>
</evidence>
<evidence type="ECO:0000256" key="1">
    <source>
        <dbReference type="SAM" id="Coils"/>
    </source>
</evidence>
<dbReference type="InterPro" id="IPR053139">
    <property type="entry name" value="Surface_bspA-like"/>
</dbReference>
<keyword evidence="1" id="KW-0175">Coiled coil</keyword>
<dbReference type="PANTHER" id="PTHR45661:SF3">
    <property type="entry name" value="IG-LIKE DOMAIN-CONTAINING PROTEIN"/>
    <property type="match status" value="1"/>
</dbReference>
<dbReference type="InterPro" id="IPR026906">
    <property type="entry name" value="LRR_5"/>
</dbReference>
<feature type="coiled-coil region" evidence="1">
    <location>
        <begin position="257"/>
        <end position="284"/>
    </location>
</feature>
<protein>
    <recommendedName>
        <fullName evidence="4">Leucine-rich repeat domain-containing protein</fullName>
    </recommendedName>
</protein>
<proteinExistence type="predicted"/>
<evidence type="ECO:0000313" key="2">
    <source>
        <dbReference type="EMBL" id="PNV65313.1"/>
    </source>
</evidence>
<evidence type="ECO:0000313" key="3">
    <source>
        <dbReference type="Proteomes" id="UP000236488"/>
    </source>
</evidence>
<organism evidence="2 3">
    <name type="scientific">Rubneribacter badeniensis</name>
    <dbReference type="NCBI Taxonomy" id="2070688"/>
    <lineage>
        <taxon>Bacteria</taxon>
        <taxon>Bacillati</taxon>
        <taxon>Actinomycetota</taxon>
        <taxon>Coriobacteriia</taxon>
        <taxon>Eggerthellales</taxon>
        <taxon>Eggerthellaceae</taxon>
        <taxon>Rubneribacter</taxon>
    </lineage>
</organism>
<dbReference type="InterPro" id="IPR032675">
    <property type="entry name" value="LRR_dom_sf"/>
</dbReference>